<dbReference type="EnsemblPlants" id="Bo5g121230.1">
    <property type="protein sequence ID" value="Bo5g121230.1"/>
    <property type="gene ID" value="Bo5g121230"/>
</dbReference>
<name>A0A0D3CJ29_BRAOL</name>
<accession>A0A0D3CJ29</accession>
<dbReference type="AlphaFoldDB" id="A0A0D3CJ29"/>
<reference evidence="1" key="2">
    <citation type="submission" date="2015-03" db="UniProtKB">
        <authorList>
            <consortium name="EnsemblPlants"/>
        </authorList>
    </citation>
    <scope>IDENTIFICATION</scope>
</reference>
<dbReference type="Proteomes" id="UP000032141">
    <property type="component" value="Chromosome C5"/>
</dbReference>
<dbReference type="HOGENOM" id="CLU_2852782_0_0_1"/>
<evidence type="ECO:0000313" key="1">
    <source>
        <dbReference type="EnsemblPlants" id="Bo5g121230.1"/>
    </source>
</evidence>
<proteinExistence type="predicted"/>
<reference evidence="1 2" key="1">
    <citation type="journal article" date="2014" name="Genome Biol.">
        <title>Transcriptome and methylome profiling reveals relics of genome dominance in the mesopolyploid Brassica oleracea.</title>
        <authorList>
            <person name="Parkin I.A."/>
            <person name="Koh C."/>
            <person name="Tang H."/>
            <person name="Robinson S.J."/>
            <person name="Kagale S."/>
            <person name="Clarke W.E."/>
            <person name="Town C.D."/>
            <person name="Nixon J."/>
            <person name="Krishnakumar V."/>
            <person name="Bidwell S.L."/>
            <person name="Denoeud F."/>
            <person name="Belcram H."/>
            <person name="Links M.G."/>
            <person name="Just J."/>
            <person name="Clarke C."/>
            <person name="Bender T."/>
            <person name="Huebert T."/>
            <person name="Mason A.S."/>
            <person name="Pires J.C."/>
            <person name="Barker G."/>
            <person name="Moore J."/>
            <person name="Walley P.G."/>
            <person name="Manoli S."/>
            <person name="Batley J."/>
            <person name="Edwards D."/>
            <person name="Nelson M.N."/>
            <person name="Wang X."/>
            <person name="Paterson A.H."/>
            <person name="King G."/>
            <person name="Bancroft I."/>
            <person name="Chalhoub B."/>
            <person name="Sharpe A.G."/>
        </authorList>
    </citation>
    <scope>NUCLEOTIDE SEQUENCE</scope>
    <source>
        <strain evidence="1 2">cv. TO1000</strain>
    </source>
</reference>
<dbReference type="Gramene" id="Bo5g121230.1">
    <property type="protein sequence ID" value="Bo5g121230.1"/>
    <property type="gene ID" value="Bo5g121230"/>
</dbReference>
<keyword evidence="2" id="KW-1185">Reference proteome</keyword>
<organism evidence="1 2">
    <name type="scientific">Brassica oleracea var. oleracea</name>
    <dbReference type="NCBI Taxonomy" id="109376"/>
    <lineage>
        <taxon>Eukaryota</taxon>
        <taxon>Viridiplantae</taxon>
        <taxon>Streptophyta</taxon>
        <taxon>Embryophyta</taxon>
        <taxon>Tracheophyta</taxon>
        <taxon>Spermatophyta</taxon>
        <taxon>Magnoliopsida</taxon>
        <taxon>eudicotyledons</taxon>
        <taxon>Gunneridae</taxon>
        <taxon>Pentapetalae</taxon>
        <taxon>rosids</taxon>
        <taxon>malvids</taxon>
        <taxon>Brassicales</taxon>
        <taxon>Brassicaceae</taxon>
        <taxon>Brassiceae</taxon>
        <taxon>Brassica</taxon>
    </lineage>
</organism>
<protein>
    <submittedName>
        <fullName evidence="1">Uncharacterized protein</fullName>
    </submittedName>
</protein>
<evidence type="ECO:0000313" key="2">
    <source>
        <dbReference type="Proteomes" id="UP000032141"/>
    </source>
</evidence>
<sequence>MLPIIPGNPRCSPKYSTLCRSSGVGRLRYSLPNKRIIPAAKLCKHLRAVVSPIRTYSCTASAPTP</sequence>